<dbReference type="EMBL" id="CAEZZS010000009">
    <property type="protein sequence ID" value="CAB4770678.1"/>
    <property type="molecule type" value="Genomic_DNA"/>
</dbReference>
<dbReference type="GO" id="GO:0042840">
    <property type="term" value="P:D-glucuronate catabolic process"/>
    <property type="evidence" value="ECO:0007669"/>
    <property type="project" value="TreeGrafter"/>
</dbReference>
<proteinExistence type="inferred from homology"/>
<dbReference type="PANTHER" id="PTHR30068">
    <property type="entry name" value="URONATE ISOMERASE"/>
    <property type="match status" value="1"/>
</dbReference>
<dbReference type="GO" id="GO:0019698">
    <property type="term" value="P:D-galacturonate catabolic process"/>
    <property type="evidence" value="ECO:0007669"/>
    <property type="project" value="TreeGrafter"/>
</dbReference>
<evidence type="ECO:0000256" key="4">
    <source>
        <dbReference type="ARBA" id="ARBA00012546"/>
    </source>
</evidence>
<dbReference type="PANTHER" id="PTHR30068:SF4">
    <property type="entry name" value="URONATE ISOMERASE"/>
    <property type="match status" value="1"/>
</dbReference>
<dbReference type="AlphaFoldDB" id="A0A6J6GC69"/>
<reference evidence="7" key="1">
    <citation type="submission" date="2020-05" db="EMBL/GenBank/DDBJ databases">
        <authorList>
            <person name="Chiriac C."/>
            <person name="Salcher M."/>
            <person name="Ghai R."/>
            <person name="Kavagutti S V."/>
        </authorList>
    </citation>
    <scope>NUCLEOTIDE SEQUENCE</scope>
</reference>
<dbReference type="UniPathway" id="UPA00246"/>
<comment type="catalytic activity">
    <reaction evidence="1">
        <text>D-glucuronate = D-fructuronate</text>
        <dbReference type="Rhea" id="RHEA:13049"/>
        <dbReference type="ChEBI" id="CHEBI:58720"/>
        <dbReference type="ChEBI" id="CHEBI:59863"/>
        <dbReference type="EC" id="5.3.1.12"/>
    </reaction>
</comment>
<name>A0A6J6GC69_9ZZZZ</name>
<accession>A0A6J6GC69</accession>
<dbReference type="Gene3D" id="3.20.20.140">
    <property type="entry name" value="Metal-dependent hydrolases"/>
    <property type="match status" value="1"/>
</dbReference>
<evidence type="ECO:0000256" key="6">
    <source>
        <dbReference type="ARBA" id="ARBA00023235"/>
    </source>
</evidence>
<dbReference type="Gene3D" id="1.10.2020.10">
    <property type="entry name" value="uronate isomerase, domain 2, chain A"/>
    <property type="match status" value="1"/>
</dbReference>
<dbReference type="InterPro" id="IPR032466">
    <property type="entry name" value="Metal_Hydrolase"/>
</dbReference>
<comment type="pathway">
    <text evidence="2">Carbohydrate metabolism; pentose and glucuronate interconversion.</text>
</comment>
<keyword evidence="6" id="KW-0413">Isomerase</keyword>
<evidence type="ECO:0000313" key="7">
    <source>
        <dbReference type="EMBL" id="CAB4598882.1"/>
    </source>
</evidence>
<dbReference type="InterPro" id="IPR003766">
    <property type="entry name" value="Uronate_isomerase"/>
</dbReference>
<sequence>MDENRFLGNDRLAREIYEVMREFPILSPHGHVDPKILLENKPFQNPVELLITPDHYVTRLLFSQGVSYEAISIPHADGSRSDVDPREVWRIFAKHWHAFRSTPSRIWIEEIFYTLFEINEPLTIDRADYFYDRINEQLHTLAFLPQTLFKKFNIEVLATTDATSDPLSTHLELAKLNIGGRVIPTFRPDDVSDPDRPGWKTAVAELATVSGEDCVTFTSYRNALRNRRDHFKRHGATATDHGVANCETLILDSKEQEKLFAVISSGKFLKADANQFRAMMLLEHARMASDDGLIMQIHPGSSRSHNHQIAKIYGADRGFDIPVATNYVRELQPLLNEVGLHPNFRAVLFTLDESTYSRELAPLAGAYPSLRLGPPWWFHDSLNGMQRWRESVTETAGFYNTVGFIDDTRAFASIPVRHDVARRFDATYLANEVNRHRLSKTDALEVGADIAYNLSKEYFKL</sequence>
<organism evidence="7">
    <name type="scientific">freshwater metagenome</name>
    <dbReference type="NCBI Taxonomy" id="449393"/>
    <lineage>
        <taxon>unclassified sequences</taxon>
        <taxon>metagenomes</taxon>
        <taxon>ecological metagenomes</taxon>
    </lineage>
</organism>
<comment type="similarity">
    <text evidence="3">Belongs to the metallo-dependent hydrolases superfamily. Uronate isomerase family.</text>
</comment>
<dbReference type="NCBIfam" id="NF002794">
    <property type="entry name" value="PRK02925.1"/>
    <property type="match status" value="1"/>
</dbReference>
<dbReference type="EC" id="5.3.1.12" evidence="4"/>
<evidence type="ECO:0000313" key="8">
    <source>
        <dbReference type="EMBL" id="CAB4770678.1"/>
    </source>
</evidence>
<evidence type="ECO:0000256" key="3">
    <source>
        <dbReference type="ARBA" id="ARBA00008397"/>
    </source>
</evidence>
<dbReference type="GO" id="GO:0008880">
    <property type="term" value="F:glucuronate isomerase activity"/>
    <property type="evidence" value="ECO:0007669"/>
    <property type="project" value="UniProtKB-EC"/>
</dbReference>
<evidence type="ECO:0000256" key="1">
    <source>
        <dbReference type="ARBA" id="ARBA00001165"/>
    </source>
</evidence>
<evidence type="ECO:0000256" key="5">
    <source>
        <dbReference type="ARBA" id="ARBA00020555"/>
    </source>
</evidence>
<gene>
    <name evidence="7" type="ORF">UFOPK1811_00649</name>
    <name evidence="8" type="ORF">UFOPK2922_00327</name>
</gene>
<dbReference type="EMBL" id="CAEZUJ010000019">
    <property type="protein sequence ID" value="CAB4598882.1"/>
    <property type="molecule type" value="Genomic_DNA"/>
</dbReference>
<evidence type="ECO:0000256" key="2">
    <source>
        <dbReference type="ARBA" id="ARBA00004892"/>
    </source>
</evidence>
<dbReference type="Pfam" id="PF02614">
    <property type="entry name" value="UxaC"/>
    <property type="match status" value="1"/>
</dbReference>
<dbReference type="SUPFAM" id="SSF51556">
    <property type="entry name" value="Metallo-dependent hydrolases"/>
    <property type="match status" value="1"/>
</dbReference>
<protein>
    <recommendedName>
        <fullName evidence="5">Uronate isomerase</fullName>
        <ecNumber evidence="4">5.3.1.12</ecNumber>
    </recommendedName>
</protein>